<proteinExistence type="predicted"/>
<keyword evidence="3" id="KW-1185">Reference proteome</keyword>
<gene>
    <name evidence="2" type="ORF">PACTADRAFT_1994</name>
</gene>
<protein>
    <submittedName>
        <fullName evidence="2">Uncharacterized protein</fullName>
    </submittedName>
</protein>
<dbReference type="EMBL" id="KV454012">
    <property type="protein sequence ID" value="ODV97427.1"/>
    <property type="molecule type" value="Genomic_DNA"/>
</dbReference>
<evidence type="ECO:0000256" key="1">
    <source>
        <dbReference type="SAM" id="SignalP"/>
    </source>
</evidence>
<keyword evidence="1" id="KW-0732">Signal</keyword>
<dbReference type="AlphaFoldDB" id="A0A1E4U0B4"/>
<accession>A0A1E4U0B4</accession>
<feature type="signal peptide" evidence="1">
    <location>
        <begin position="1"/>
        <end position="22"/>
    </location>
</feature>
<dbReference type="Proteomes" id="UP000094236">
    <property type="component" value="Unassembled WGS sequence"/>
</dbReference>
<dbReference type="OrthoDB" id="4070379at2759"/>
<evidence type="ECO:0000313" key="3">
    <source>
        <dbReference type="Proteomes" id="UP000094236"/>
    </source>
</evidence>
<name>A0A1E4U0B4_PACTA</name>
<feature type="chain" id="PRO_5009163425" evidence="1">
    <location>
        <begin position="23"/>
        <end position="255"/>
    </location>
</feature>
<sequence length="255" mass="27891">MMYKQVVFVFAFFVVFSGKVFAAPVIESERPRSETSFMELDFYNKNDLEFARELGNINGSFIYTQDFNFNEEVFTKIVNSYDAKKNFEVELTETPVEITGEIIAPISNCLFSTEGSGGSIDYTYQFSITAGASLSWGLEDAILGIVELSGGFSVSKTISFGITYSCSVNKGGVGQILVIPKIAQVTARHREVLTSPITGRKKIGSWTKPYDITLPMSDSGPTLMCANVTSGVLLCNIPPNNITLPSNNGLPSFKI</sequence>
<reference evidence="3" key="1">
    <citation type="submission" date="2016-05" db="EMBL/GenBank/DDBJ databases">
        <title>Comparative genomics of biotechnologically important yeasts.</title>
        <authorList>
            <consortium name="DOE Joint Genome Institute"/>
            <person name="Riley R."/>
            <person name="Haridas S."/>
            <person name="Wolfe K.H."/>
            <person name="Lopes M.R."/>
            <person name="Hittinger C.T."/>
            <person name="Goker M."/>
            <person name="Salamov A."/>
            <person name="Wisecaver J."/>
            <person name="Long T.M."/>
            <person name="Aerts A.L."/>
            <person name="Barry K."/>
            <person name="Choi C."/>
            <person name="Clum A."/>
            <person name="Coughlan A.Y."/>
            <person name="Deshpande S."/>
            <person name="Douglass A.P."/>
            <person name="Hanson S.J."/>
            <person name="Klenk H.-P."/>
            <person name="Labutti K."/>
            <person name="Lapidus A."/>
            <person name="Lindquist E."/>
            <person name="Lipzen A."/>
            <person name="Meier-Kolthoff J.P."/>
            <person name="Ohm R.A."/>
            <person name="Otillar R.P."/>
            <person name="Pangilinan J."/>
            <person name="Peng Y."/>
            <person name="Rokas A."/>
            <person name="Rosa C.A."/>
            <person name="Scheuner C."/>
            <person name="Sibirny A.A."/>
            <person name="Slot J.C."/>
            <person name="Stielow J.B."/>
            <person name="Sun H."/>
            <person name="Kurtzman C.P."/>
            <person name="Blackwell M."/>
            <person name="Grigoriev I.V."/>
            <person name="Jeffries T.W."/>
        </authorList>
    </citation>
    <scope>NUCLEOTIDE SEQUENCE [LARGE SCALE GENOMIC DNA]</scope>
    <source>
        <strain evidence="3">NRRL Y-2460</strain>
    </source>
</reference>
<organism evidence="2 3">
    <name type="scientific">Pachysolen tannophilus NRRL Y-2460</name>
    <dbReference type="NCBI Taxonomy" id="669874"/>
    <lineage>
        <taxon>Eukaryota</taxon>
        <taxon>Fungi</taxon>
        <taxon>Dikarya</taxon>
        <taxon>Ascomycota</taxon>
        <taxon>Saccharomycotina</taxon>
        <taxon>Pichiomycetes</taxon>
        <taxon>Pachysolenaceae</taxon>
        <taxon>Pachysolen</taxon>
    </lineage>
</organism>
<evidence type="ECO:0000313" key="2">
    <source>
        <dbReference type="EMBL" id="ODV97427.1"/>
    </source>
</evidence>